<evidence type="ECO:0000313" key="1">
    <source>
        <dbReference type="EMBL" id="GBP93264.1"/>
    </source>
</evidence>
<dbReference type="AlphaFoldDB" id="A0A4C2A1W2"/>
<reference evidence="1 2" key="1">
    <citation type="journal article" date="2019" name="Commun. Biol.">
        <title>The bagworm genome reveals a unique fibroin gene that provides high tensile strength.</title>
        <authorList>
            <person name="Kono N."/>
            <person name="Nakamura H."/>
            <person name="Ohtoshi R."/>
            <person name="Tomita M."/>
            <person name="Numata K."/>
            <person name="Arakawa K."/>
        </authorList>
    </citation>
    <scope>NUCLEOTIDE SEQUENCE [LARGE SCALE GENOMIC DNA]</scope>
</reference>
<protein>
    <submittedName>
        <fullName evidence="1">Uncharacterized protein</fullName>
    </submittedName>
</protein>
<gene>
    <name evidence="1" type="ORF">EVAR_99244_1</name>
</gene>
<comment type="caution">
    <text evidence="1">The sequence shown here is derived from an EMBL/GenBank/DDBJ whole genome shotgun (WGS) entry which is preliminary data.</text>
</comment>
<dbReference type="Proteomes" id="UP000299102">
    <property type="component" value="Unassembled WGS sequence"/>
</dbReference>
<accession>A0A4C2A1W2</accession>
<keyword evidence="2" id="KW-1185">Reference proteome</keyword>
<sequence>MTIHSFFFFHPKKLVRRRRIRISIEIFKAVTGRKRPPATDKRPRDEEARIKQLRAAAAASMTITVLIPACAEPTET</sequence>
<dbReference type="EMBL" id="BGZK01002359">
    <property type="protein sequence ID" value="GBP93264.1"/>
    <property type="molecule type" value="Genomic_DNA"/>
</dbReference>
<evidence type="ECO:0000313" key="2">
    <source>
        <dbReference type="Proteomes" id="UP000299102"/>
    </source>
</evidence>
<proteinExistence type="predicted"/>
<name>A0A4C2A1W2_EUMVA</name>
<organism evidence="1 2">
    <name type="scientific">Eumeta variegata</name>
    <name type="common">Bagworm moth</name>
    <name type="synonym">Eumeta japonica</name>
    <dbReference type="NCBI Taxonomy" id="151549"/>
    <lineage>
        <taxon>Eukaryota</taxon>
        <taxon>Metazoa</taxon>
        <taxon>Ecdysozoa</taxon>
        <taxon>Arthropoda</taxon>
        <taxon>Hexapoda</taxon>
        <taxon>Insecta</taxon>
        <taxon>Pterygota</taxon>
        <taxon>Neoptera</taxon>
        <taxon>Endopterygota</taxon>
        <taxon>Lepidoptera</taxon>
        <taxon>Glossata</taxon>
        <taxon>Ditrysia</taxon>
        <taxon>Tineoidea</taxon>
        <taxon>Psychidae</taxon>
        <taxon>Oiketicinae</taxon>
        <taxon>Eumeta</taxon>
    </lineage>
</organism>